<reference evidence="1" key="1">
    <citation type="submission" date="2023-03" db="EMBL/GenBank/DDBJ databases">
        <title>Massive genome expansion in bonnet fungi (Mycena s.s.) driven by repeated elements and novel gene families across ecological guilds.</title>
        <authorList>
            <consortium name="Lawrence Berkeley National Laboratory"/>
            <person name="Harder C.B."/>
            <person name="Miyauchi S."/>
            <person name="Viragh M."/>
            <person name="Kuo A."/>
            <person name="Thoen E."/>
            <person name="Andreopoulos B."/>
            <person name="Lu D."/>
            <person name="Skrede I."/>
            <person name="Drula E."/>
            <person name="Henrissat B."/>
            <person name="Morin E."/>
            <person name="Kohler A."/>
            <person name="Barry K."/>
            <person name="LaButti K."/>
            <person name="Morin E."/>
            <person name="Salamov A."/>
            <person name="Lipzen A."/>
            <person name="Mereny Z."/>
            <person name="Hegedus B."/>
            <person name="Baldrian P."/>
            <person name="Stursova M."/>
            <person name="Weitz H."/>
            <person name="Taylor A."/>
            <person name="Grigoriev I.V."/>
            <person name="Nagy L.G."/>
            <person name="Martin F."/>
            <person name="Kauserud H."/>
        </authorList>
    </citation>
    <scope>NUCLEOTIDE SEQUENCE</scope>
    <source>
        <strain evidence="1">9144</strain>
    </source>
</reference>
<protein>
    <submittedName>
        <fullName evidence="1">Uncharacterized protein</fullName>
    </submittedName>
</protein>
<keyword evidence="2" id="KW-1185">Reference proteome</keyword>
<gene>
    <name evidence="1" type="ORF">GGX14DRAFT_674795</name>
</gene>
<proteinExistence type="predicted"/>
<dbReference type="AlphaFoldDB" id="A0AAD6Y5Z7"/>
<dbReference type="Proteomes" id="UP001219525">
    <property type="component" value="Unassembled WGS sequence"/>
</dbReference>
<evidence type="ECO:0000313" key="1">
    <source>
        <dbReference type="EMBL" id="KAJ7195693.1"/>
    </source>
</evidence>
<organism evidence="1 2">
    <name type="scientific">Mycena pura</name>
    <dbReference type="NCBI Taxonomy" id="153505"/>
    <lineage>
        <taxon>Eukaryota</taxon>
        <taxon>Fungi</taxon>
        <taxon>Dikarya</taxon>
        <taxon>Basidiomycota</taxon>
        <taxon>Agaricomycotina</taxon>
        <taxon>Agaricomycetes</taxon>
        <taxon>Agaricomycetidae</taxon>
        <taxon>Agaricales</taxon>
        <taxon>Marasmiineae</taxon>
        <taxon>Mycenaceae</taxon>
        <taxon>Mycena</taxon>
    </lineage>
</organism>
<accession>A0AAD6Y5Z7</accession>
<comment type="caution">
    <text evidence="1">The sequence shown here is derived from an EMBL/GenBank/DDBJ whole genome shotgun (WGS) entry which is preliminary data.</text>
</comment>
<name>A0AAD6Y5Z7_9AGAR</name>
<evidence type="ECO:0000313" key="2">
    <source>
        <dbReference type="Proteomes" id="UP001219525"/>
    </source>
</evidence>
<dbReference type="EMBL" id="JARJCW010000089">
    <property type="protein sequence ID" value="KAJ7195693.1"/>
    <property type="molecule type" value="Genomic_DNA"/>
</dbReference>
<sequence length="276" mass="31095">MLNIFGNTVLCIMQGIISAPDLYEHRLGGFRVFNFGAHQSNKSAAITRITPHPRRILIKNCLGSFPDGPIAPTIAGLLALSTSACRAAFFLWTTSFVRQPRTDAGNGAYIDGCPSRSYAGCQLLRACALGYDGEEQISVQHCDCVYVHYAVAEDYTNKVDLLRCNPEFGTNDEERYDCLNPNTLNFARMLYVFRCRMPGAVKREEVITLICLFRHAQWKPKTLWENCRILEDGRTIEQTTFYLNDAVDADWFLEPVINCILRSIHSTKKVDHISVG</sequence>